<dbReference type="PANTHER" id="PTHR24026">
    <property type="entry name" value="FAT ATYPICAL CADHERIN-RELATED"/>
    <property type="match status" value="1"/>
</dbReference>
<comment type="caution">
    <text evidence="11">The sequence shown here is derived from an EMBL/GenBank/DDBJ whole genome shotgun (WGS) entry which is preliminary data.</text>
</comment>
<keyword evidence="5 9" id="KW-1133">Transmembrane helix</keyword>
<evidence type="ECO:0000256" key="2">
    <source>
        <dbReference type="ARBA" id="ARBA00022692"/>
    </source>
</evidence>
<dbReference type="GO" id="GO:0005886">
    <property type="term" value="C:plasma membrane"/>
    <property type="evidence" value="ECO:0007669"/>
    <property type="project" value="UniProtKB-SubCell"/>
</dbReference>
<feature type="domain" description="Cadherin" evidence="10">
    <location>
        <begin position="47"/>
        <end position="225"/>
    </location>
</feature>
<evidence type="ECO:0000256" key="6">
    <source>
        <dbReference type="ARBA" id="ARBA00023136"/>
    </source>
</evidence>
<feature type="compositionally biased region" description="Polar residues" evidence="8">
    <location>
        <begin position="1119"/>
        <end position="1133"/>
    </location>
</feature>
<dbReference type="SUPFAM" id="SSF49313">
    <property type="entry name" value="Cadherin-like"/>
    <property type="match status" value="6"/>
</dbReference>
<dbReference type="Gene3D" id="2.60.40.60">
    <property type="entry name" value="Cadherins"/>
    <property type="match status" value="7"/>
</dbReference>
<dbReference type="InterPro" id="IPR015919">
    <property type="entry name" value="Cadherin-like_sf"/>
</dbReference>
<evidence type="ECO:0000313" key="12">
    <source>
        <dbReference type="Proteomes" id="UP000728185"/>
    </source>
</evidence>
<gene>
    <name evidence="11" type="ORF">FBUS_02284</name>
</gene>
<dbReference type="PRINTS" id="PR00205">
    <property type="entry name" value="CADHERIN"/>
</dbReference>
<dbReference type="Proteomes" id="UP000728185">
    <property type="component" value="Unassembled WGS sequence"/>
</dbReference>
<dbReference type="EMBL" id="LUCM01003565">
    <property type="protein sequence ID" value="KAA0195623.1"/>
    <property type="molecule type" value="Genomic_DNA"/>
</dbReference>
<evidence type="ECO:0000256" key="8">
    <source>
        <dbReference type="SAM" id="MobiDB-lite"/>
    </source>
</evidence>
<protein>
    <submittedName>
        <fullName evidence="11">Protocadherin wing polarity protein stan</fullName>
    </submittedName>
</protein>
<dbReference type="SMART" id="SM00112">
    <property type="entry name" value="CA"/>
    <property type="match status" value="6"/>
</dbReference>
<keyword evidence="4 7" id="KW-0106">Calcium</keyword>
<feature type="domain" description="Cadherin" evidence="10">
    <location>
        <begin position="848"/>
        <end position="948"/>
    </location>
</feature>
<dbReference type="GO" id="GO:0005509">
    <property type="term" value="F:calcium ion binding"/>
    <property type="evidence" value="ECO:0007669"/>
    <property type="project" value="UniProtKB-UniRule"/>
</dbReference>
<dbReference type="PANTHER" id="PTHR24026:SF126">
    <property type="entry name" value="PROTOCADHERIN FAT 4"/>
    <property type="match status" value="1"/>
</dbReference>
<feature type="domain" description="Cadherin" evidence="10">
    <location>
        <begin position="421"/>
        <end position="527"/>
    </location>
</feature>
<dbReference type="AlphaFoldDB" id="A0A8E0S1V0"/>
<dbReference type="CDD" id="cd11304">
    <property type="entry name" value="Cadherin_repeat"/>
    <property type="match status" value="7"/>
</dbReference>
<name>A0A8E0S1V0_9TREM</name>
<evidence type="ECO:0000256" key="1">
    <source>
        <dbReference type="ARBA" id="ARBA00004370"/>
    </source>
</evidence>
<dbReference type="FunFam" id="2.60.40.60:FF:000020">
    <property type="entry name" value="Dachsous cadherin-related 1b"/>
    <property type="match status" value="1"/>
</dbReference>
<keyword evidence="2 9" id="KW-0812">Transmembrane</keyword>
<feature type="region of interest" description="Disordered" evidence="8">
    <location>
        <begin position="1190"/>
        <end position="1220"/>
    </location>
</feature>
<keyword evidence="12" id="KW-1185">Reference proteome</keyword>
<evidence type="ECO:0000256" key="4">
    <source>
        <dbReference type="ARBA" id="ARBA00022837"/>
    </source>
</evidence>
<dbReference type="InterPro" id="IPR020894">
    <property type="entry name" value="Cadherin_CS"/>
</dbReference>
<sequence>MLLDSRLTTWTRDFGAFLIFLAFGGAFVRPGVVQLTSASTPNNIFWIEENLAKGSPIGQLSTSFGRDNLELRSVIYTSLAQDIVNQFFRVDPADGTVYAAEVIDRESLCDDRILDSEETDPDFVVRRFRSAHSVQSDLIEHAHVDDIDLPLVPSRNQSSRAMGPDQLRSQRAVDLLGSSHQTTSTTCRVKFQVHVGLILIDGTSDSLIQDVQIMIADMNDNKPMFSSDLYVLQILESSPVDAEFRLPVAHDPDSGMHGITVYKTDRIQLIQDGLLSSNPLCQLTTSVEAKLHPDGKITQVKPMEYPFAGDYFVLHTTRHANGRLQPQLKQIRQLDREQKANLYLCLIAQDGGGNQGHLFVRIELLDANDNVPQWRGLPYIVTLSECDPAEDYGGASGGTVYGSGGSAAGPGMHRINPYFIPGESVLRHLITLQADDPDLGVNGQCSFRLGQLQQQHQTSSDRTRPSLRGQLPNLIVKENKIYLASKLDHETLPKFFVPVEVVDGGGLVNYTEIEVNVEDCNDHAPVITVIPLNVPKFGQNRTVSPKWVPLGSVPVGLGVPLFHQEATLWLEEEFSPRVDLATVMAQDRDKTDVGRITCRLEQHKLAPPQASYFDLVPLDGSATAGAQPYPIGTAKNAVSMFTLYKREGLKVDREKVTSVVLNVMCTDNGPIRGHETSKLIHVHISDINDNPPRIVPFEYSTTSDRISPYITQTLSVPENQPFGTFVGVVKATDPDDGLNAKLTYSFLLPPYPSNWTGMTDINSGQAVTEFFELEANTGKIFTQVPLDRETNATYVTYVKVADGGTPSLTSVVRVNILVADLNDNPPRFIVTEGAGGRIVFHTTESDGERPVHGRLIGQLFTQDEDFGRNQTVQFSMVDGSVSPSGLPVTYRVTNEGKIYADGLLDREQCAQHQLTVRAVDGGPIGYQLTASAVVTVQLDDVNDSPPQFVQPPTISNSGIPSDLINITVKMPPGSVIYRVQAMDMDQPTNTKLHFVLRSAKFLSNYFTLRPTENGLAKSNGISEAGADLILVSPLTELPAVQLTSSETPYPVPKEYFIYIIVRDSDTEPNHSATARLRIHVYQDRPSMYHSLNPGSTEGKVVRNQTFDSSASDSSMDLAKSQQQRSSADQVRSQSVEESKQDTYTHTSHRYQKNTSITVILILAIVIICVFLGIFCFVAFLYLRGTQRHHGSDSGAPESVTNPRKLSMLTGSGSGAGRLTLETLPTGSEEADHSTYWDLLNQNCESL</sequence>
<feature type="region of interest" description="Disordered" evidence="8">
    <location>
        <begin position="1109"/>
        <end position="1147"/>
    </location>
</feature>
<proteinExistence type="predicted"/>
<feature type="domain" description="Cadherin" evidence="10">
    <location>
        <begin position="570"/>
        <end position="694"/>
    </location>
</feature>
<dbReference type="PROSITE" id="PS50268">
    <property type="entry name" value="CADHERIN_2"/>
    <property type="match status" value="7"/>
</dbReference>
<dbReference type="Pfam" id="PF00028">
    <property type="entry name" value="Cadherin"/>
    <property type="match status" value="2"/>
</dbReference>
<dbReference type="InterPro" id="IPR002126">
    <property type="entry name" value="Cadherin-like_dom"/>
</dbReference>
<organism evidence="11 12">
    <name type="scientific">Fasciolopsis buskii</name>
    <dbReference type="NCBI Taxonomy" id="27845"/>
    <lineage>
        <taxon>Eukaryota</taxon>
        <taxon>Metazoa</taxon>
        <taxon>Spiralia</taxon>
        <taxon>Lophotrochozoa</taxon>
        <taxon>Platyhelminthes</taxon>
        <taxon>Trematoda</taxon>
        <taxon>Digenea</taxon>
        <taxon>Plagiorchiida</taxon>
        <taxon>Echinostomata</taxon>
        <taxon>Echinostomatoidea</taxon>
        <taxon>Fasciolidae</taxon>
        <taxon>Fasciolopsis</taxon>
    </lineage>
</organism>
<feature type="domain" description="Cadherin" evidence="10">
    <location>
        <begin position="708"/>
        <end position="828"/>
    </location>
</feature>
<dbReference type="PROSITE" id="PS00232">
    <property type="entry name" value="CADHERIN_1"/>
    <property type="match status" value="2"/>
</dbReference>
<evidence type="ECO:0000313" key="11">
    <source>
        <dbReference type="EMBL" id="KAA0195623.1"/>
    </source>
</evidence>
<feature type="transmembrane region" description="Helical" evidence="9">
    <location>
        <begin position="1156"/>
        <end position="1182"/>
    </location>
</feature>
<feature type="domain" description="Cadherin" evidence="10">
    <location>
        <begin position="226"/>
        <end position="374"/>
    </location>
</feature>
<evidence type="ECO:0000259" key="10">
    <source>
        <dbReference type="PROSITE" id="PS50268"/>
    </source>
</evidence>
<dbReference type="OrthoDB" id="6252479at2759"/>
<evidence type="ECO:0000256" key="5">
    <source>
        <dbReference type="ARBA" id="ARBA00022989"/>
    </source>
</evidence>
<dbReference type="GO" id="GO:0007156">
    <property type="term" value="P:homophilic cell adhesion via plasma membrane adhesion molecules"/>
    <property type="evidence" value="ECO:0007669"/>
    <property type="project" value="InterPro"/>
</dbReference>
<evidence type="ECO:0000256" key="7">
    <source>
        <dbReference type="PROSITE-ProRule" id="PRU00043"/>
    </source>
</evidence>
<comment type="subcellular location">
    <subcellularLocation>
        <location evidence="1">Membrane</location>
    </subcellularLocation>
</comment>
<keyword evidence="3" id="KW-0677">Repeat</keyword>
<accession>A0A8E0S1V0</accession>
<reference evidence="11" key="1">
    <citation type="submission" date="2019-05" db="EMBL/GenBank/DDBJ databases">
        <title>Annotation for the trematode Fasciolopsis buski.</title>
        <authorList>
            <person name="Choi Y.-J."/>
        </authorList>
    </citation>
    <scope>NUCLEOTIDE SEQUENCE</scope>
    <source>
        <strain evidence="11">HT</strain>
        <tissue evidence="11">Whole worm</tissue>
    </source>
</reference>
<keyword evidence="6 9" id="KW-0472">Membrane</keyword>
<evidence type="ECO:0000256" key="9">
    <source>
        <dbReference type="SAM" id="Phobius"/>
    </source>
</evidence>
<evidence type="ECO:0000256" key="3">
    <source>
        <dbReference type="ARBA" id="ARBA00022737"/>
    </source>
</evidence>
<feature type="domain" description="Cadherin" evidence="10">
    <location>
        <begin position="971"/>
        <end position="1095"/>
    </location>
</feature>